<dbReference type="Gene3D" id="1.10.225.10">
    <property type="entry name" value="Saposin-like"/>
    <property type="match status" value="1"/>
</dbReference>
<dbReference type="InterPro" id="IPR008139">
    <property type="entry name" value="SaposinB_dom"/>
</dbReference>
<feature type="signal peptide" evidence="2">
    <location>
        <begin position="1"/>
        <end position="20"/>
    </location>
</feature>
<sequence length="115" mass="13039">MFSKKVVICVLLAMVYTVRAEGLQTFSNEPEVDENDVESAANCAICKVAVDTVKSYVKSEEIIRREKEAIEKICHHLPLLRNQCARALQHVLDYLLNQLEGISSELVCEKLRFCP</sequence>
<protein>
    <recommendedName>
        <fullName evidence="3">Saposin B-type domain-containing protein</fullName>
    </recommendedName>
</protein>
<dbReference type="PROSITE" id="PS50015">
    <property type="entry name" value="SAP_B"/>
    <property type="match status" value="1"/>
</dbReference>
<evidence type="ECO:0000313" key="4">
    <source>
        <dbReference type="EMBL" id="THD21999.1"/>
    </source>
</evidence>
<evidence type="ECO:0000313" key="5">
    <source>
        <dbReference type="Proteomes" id="UP000230066"/>
    </source>
</evidence>
<evidence type="ECO:0000256" key="2">
    <source>
        <dbReference type="SAM" id="SignalP"/>
    </source>
</evidence>
<reference evidence="4" key="1">
    <citation type="submission" date="2019-03" db="EMBL/GenBank/DDBJ databases">
        <title>Improved annotation for the trematode Fasciola hepatica.</title>
        <authorList>
            <person name="Choi Y.-J."/>
            <person name="Martin J."/>
            <person name="Mitreva M."/>
        </authorList>
    </citation>
    <scope>NUCLEOTIDE SEQUENCE [LARGE SCALE GENOMIC DNA]</scope>
</reference>
<proteinExistence type="predicted"/>
<dbReference type="AlphaFoldDB" id="A0A4E0R1R6"/>
<keyword evidence="5" id="KW-1185">Reference proteome</keyword>
<organism evidence="4 5">
    <name type="scientific">Fasciola hepatica</name>
    <name type="common">Liver fluke</name>
    <dbReference type="NCBI Taxonomy" id="6192"/>
    <lineage>
        <taxon>Eukaryota</taxon>
        <taxon>Metazoa</taxon>
        <taxon>Spiralia</taxon>
        <taxon>Lophotrochozoa</taxon>
        <taxon>Platyhelminthes</taxon>
        <taxon>Trematoda</taxon>
        <taxon>Digenea</taxon>
        <taxon>Plagiorchiida</taxon>
        <taxon>Echinostomata</taxon>
        <taxon>Echinostomatoidea</taxon>
        <taxon>Fasciolidae</taxon>
        <taxon>Fasciola</taxon>
    </lineage>
</organism>
<evidence type="ECO:0000259" key="3">
    <source>
        <dbReference type="PROSITE" id="PS50015"/>
    </source>
</evidence>
<gene>
    <name evidence="4" type="ORF">D915_006680</name>
</gene>
<dbReference type="SMART" id="SM00741">
    <property type="entry name" value="SapB"/>
    <property type="match status" value="1"/>
</dbReference>
<feature type="chain" id="PRO_5020039872" description="Saposin B-type domain-containing protein" evidence="2">
    <location>
        <begin position="21"/>
        <end position="115"/>
    </location>
</feature>
<dbReference type="SUPFAM" id="SSF47862">
    <property type="entry name" value="Saposin"/>
    <property type="match status" value="1"/>
</dbReference>
<name>A0A4E0R1R6_FASHE</name>
<keyword evidence="1" id="KW-1015">Disulfide bond</keyword>
<comment type="caution">
    <text evidence="4">The sequence shown here is derived from an EMBL/GenBank/DDBJ whole genome shotgun (WGS) entry which is preliminary data.</text>
</comment>
<feature type="domain" description="Saposin B-type" evidence="3">
    <location>
        <begin position="39"/>
        <end position="115"/>
    </location>
</feature>
<dbReference type="Proteomes" id="UP000230066">
    <property type="component" value="Unassembled WGS sequence"/>
</dbReference>
<keyword evidence="2" id="KW-0732">Signal</keyword>
<accession>A0A4E0R1R6</accession>
<dbReference type="EMBL" id="JXXN02003071">
    <property type="protein sequence ID" value="THD21999.1"/>
    <property type="molecule type" value="Genomic_DNA"/>
</dbReference>
<dbReference type="InterPro" id="IPR011001">
    <property type="entry name" value="Saposin-like"/>
</dbReference>
<evidence type="ECO:0000256" key="1">
    <source>
        <dbReference type="ARBA" id="ARBA00023157"/>
    </source>
</evidence>